<name>A0A5B8UL19_9BACT</name>
<dbReference type="KEGG" id="fgg:FSB75_16245"/>
<protein>
    <recommendedName>
        <fullName evidence="3">Lipocalin-like domain-containing protein</fullName>
    </recommendedName>
</protein>
<accession>A0A5B8UL19</accession>
<dbReference type="EMBL" id="CP042433">
    <property type="protein sequence ID" value="QEC57384.1"/>
    <property type="molecule type" value="Genomic_DNA"/>
</dbReference>
<organism evidence="1 2">
    <name type="scientific">Flavisolibacter ginsenosidimutans</name>
    <dbReference type="NCBI Taxonomy" id="661481"/>
    <lineage>
        <taxon>Bacteria</taxon>
        <taxon>Pseudomonadati</taxon>
        <taxon>Bacteroidota</taxon>
        <taxon>Chitinophagia</taxon>
        <taxon>Chitinophagales</taxon>
        <taxon>Chitinophagaceae</taxon>
        <taxon>Flavisolibacter</taxon>
    </lineage>
</organism>
<reference evidence="1 2" key="1">
    <citation type="journal article" date="2015" name="Int. J. Syst. Evol. Microbiol.">
        <title>Flavisolibacter ginsenosidimutans sp. nov., with ginsenoside-converting activity isolated from soil used for cultivating ginseng.</title>
        <authorList>
            <person name="Zhao Y."/>
            <person name="Liu Q."/>
            <person name="Kang M.S."/>
            <person name="Jin F."/>
            <person name="Yu H."/>
            <person name="Im W.T."/>
        </authorList>
    </citation>
    <scope>NUCLEOTIDE SEQUENCE [LARGE SCALE GENOMIC DNA]</scope>
    <source>
        <strain evidence="1 2">Gsoil 636</strain>
    </source>
</reference>
<dbReference type="Proteomes" id="UP000321204">
    <property type="component" value="Chromosome"/>
</dbReference>
<dbReference type="OrthoDB" id="799390at2"/>
<sequence>MKIFLPFVLSIFMLNVLGCHKTDVINPNIPTKTELATSSAWTYADGGVDANRDGVVDAGGSFSALLPTLVPSCRTDNQLSFKKDNTGIVDEGTTKCNTTDAQTTTFNWSFADNEANLQISNNVFALLNGKSKIYALTATQFSLTRDTVLGGTTYPILVILKH</sequence>
<proteinExistence type="predicted"/>
<dbReference type="AlphaFoldDB" id="A0A5B8UL19"/>
<dbReference type="RefSeq" id="WP_146789640.1">
    <property type="nucleotide sequence ID" value="NZ_BAABIO010000003.1"/>
</dbReference>
<keyword evidence="2" id="KW-1185">Reference proteome</keyword>
<evidence type="ECO:0008006" key="3">
    <source>
        <dbReference type="Google" id="ProtNLM"/>
    </source>
</evidence>
<gene>
    <name evidence="1" type="ORF">FSB75_16245</name>
</gene>
<evidence type="ECO:0000313" key="1">
    <source>
        <dbReference type="EMBL" id="QEC57384.1"/>
    </source>
</evidence>
<evidence type="ECO:0000313" key="2">
    <source>
        <dbReference type="Proteomes" id="UP000321204"/>
    </source>
</evidence>